<gene>
    <name evidence="6" type="ORF">dnm_014720</name>
</gene>
<dbReference type="AlphaFoldDB" id="A0A975BHH6"/>
<name>A0A975BHH6_9BACT</name>
<dbReference type="GO" id="GO:0006355">
    <property type="term" value="P:regulation of DNA-templated transcription"/>
    <property type="evidence" value="ECO:0007669"/>
    <property type="project" value="InterPro"/>
</dbReference>
<evidence type="ECO:0000256" key="3">
    <source>
        <dbReference type="ARBA" id="ARBA00023163"/>
    </source>
</evidence>
<proteinExistence type="predicted"/>
<dbReference type="PRINTS" id="PR00038">
    <property type="entry name" value="HTHLUXR"/>
</dbReference>
<reference evidence="6" key="1">
    <citation type="journal article" date="2021" name="Microb. Physiol.">
        <title>Proteogenomic Insights into the Physiology of Marine, Sulfate-Reducing, Filamentous Desulfonema limicola and Desulfonema magnum.</title>
        <authorList>
            <person name="Schnaars V."/>
            <person name="Wohlbrand L."/>
            <person name="Scheve S."/>
            <person name="Hinrichs C."/>
            <person name="Reinhardt R."/>
            <person name="Rabus R."/>
        </authorList>
    </citation>
    <scope>NUCLEOTIDE SEQUENCE</scope>
    <source>
        <strain evidence="6">4be13</strain>
    </source>
</reference>
<keyword evidence="2 6" id="KW-0238">DNA-binding</keyword>
<dbReference type="CDD" id="cd06170">
    <property type="entry name" value="LuxR_C_like"/>
    <property type="match status" value="1"/>
</dbReference>
<keyword evidence="7" id="KW-1185">Reference proteome</keyword>
<dbReference type="EMBL" id="CP061800">
    <property type="protein sequence ID" value="QTA85461.1"/>
    <property type="molecule type" value="Genomic_DNA"/>
</dbReference>
<evidence type="ECO:0000313" key="6">
    <source>
        <dbReference type="EMBL" id="QTA85461.1"/>
    </source>
</evidence>
<protein>
    <submittedName>
        <fullName evidence="6">DNA-binding HTH domain-containing protein, LuxR-type</fullName>
    </submittedName>
</protein>
<dbReference type="GO" id="GO:0003677">
    <property type="term" value="F:DNA binding"/>
    <property type="evidence" value="ECO:0007669"/>
    <property type="project" value="UniProtKB-KW"/>
</dbReference>
<organism evidence="6 7">
    <name type="scientific">Desulfonema magnum</name>
    <dbReference type="NCBI Taxonomy" id="45655"/>
    <lineage>
        <taxon>Bacteria</taxon>
        <taxon>Pseudomonadati</taxon>
        <taxon>Thermodesulfobacteriota</taxon>
        <taxon>Desulfobacteria</taxon>
        <taxon>Desulfobacterales</taxon>
        <taxon>Desulfococcaceae</taxon>
        <taxon>Desulfonema</taxon>
    </lineage>
</organism>
<dbReference type="Gene3D" id="1.10.10.10">
    <property type="entry name" value="Winged helix-like DNA-binding domain superfamily/Winged helix DNA-binding domain"/>
    <property type="match status" value="1"/>
</dbReference>
<dbReference type="RefSeq" id="WP_207681518.1">
    <property type="nucleotide sequence ID" value="NZ_CP061800.1"/>
</dbReference>
<evidence type="ECO:0000256" key="1">
    <source>
        <dbReference type="ARBA" id="ARBA00023015"/>
    </source>
</evidence>
<keyword evidence="3" id="KW-0804">Transcription</keyword>
<dbReference type="PANTHER" id="PTHR44688">
    <property type="entry name" value="DNA-BINDING TRANSCRIPTIONAL ACTIVATOR DEVR_DOSR"/>
    <property type="match status" value="1"/>
</dbReference>
<dbReference type="InterPro" id="IPR000792">
    <property type="entry name" value="Tscrpt_reg_LuxR_C"/>
</dbReference>
<feature type="domain" description="HTH luxR-type" evidence="5">
    <location>
        <begin position="165"/>
        <end position="233"/>
    </location>
</feature>
<dbReference type="InterPro" id="IPR036388">
    <property type="entry name" value="WH-like_DNA-bd_sf"/>
</dbReference>
<dbReference type="KEGG" id="dmm:dnm_014720"/>
<feature type="coiled-coil region" evidence="4">
    <location>
        <begin position="45"/>
        <end position="125"/>
    </location>
</feature>
<dbReference type="InterPro" id="IPR016032">
    <property type="entry name" value="Sig_transdc_resp-reg_C-effctor"/>
</dbReference>
<dbReference type="Pfam" id="PF00196">
    <property type="entry name" value="GerE"/>
    <property type="match status" value="1"/>
</dbReference>
<keyword evidence="4" id="KW-0175">Coiled coil</keyword>
<dbReference type="SMART" id="SM00421">
    <property type="entry name" value="HTH_LUXR"/>
    <property type="match status" value="1"/>
</dbReference>
<dbReference type="PROSITE" id="PS00622">
    <property type="entry name" value="HTH_LUXR_1"/>
    <property type="match status" value="1"/>
</dbReference>
<keyword evidence="1" id="KW-0805">Transcription regulation</keyword>
<dbReference type="PANTHER" id="PTHR44688:SF16">
    <property type="entry name" value="DNA-BINDING TRANSCRIPTIONAL ACTIVATOR DEVR_DOSR"/>
    <property type="match status" value="1"/>
</dbReference>
<sequence length="233" mass="27241">MNTASVCEEFDQWLRGLEKKTATSKPVRSELFDIRQTEKSLRKKYDELRRHTAFLSSELSKANEELQQEVYKRKIAEKSLRKKEKELESQSDHLKELNTTLNVLLEKLEKDKHEIENNILSNVKELVAPYLERLKKSRLNNNQKAIVSVLESNLIHIVSPFIRNVSSKSLNFTPMEIQVANLVRQGRTNKEIANFLRLSVHTILTHRHNIRNKLGLKNKKINLRSQLISLTQH</sequence>
<accession>A0A975BHH6</accession>
<evidence type="ECO:0000313" key="7">
    <source>
        <dbReference type="Proteomes" id="UP000663722"/>
    </source>
</evidence>
<evidence type="ECO:0000256" key="4">
    <source>
        <dbReference type="SAM" id="Coils"/>
    </source>
</evidence>
<dbReference type="Proteomes" id="UP000663722">
    <property type="component" value="Chromosome"/>
</dbReference>
<dbReference type="SUPFAM" id="SSF46894">
    <property type="entry name" value="C-terminal effector domain of the bipartite response regulators"/>
    <property type="match status" value="1"/>
</dbReference>
<evidence type="ECO:0000259" key="5">
    <source>
        <dbReference type="PROSITE" id="PS50043"/>
    </source>
</evidence>
<dbReference type="PROSITE" id="PS50043">
    <property type="entry name" value="HTH_LUXR_2"/>
    <property type="match status" value="1"/>
</dbReference>
<evidence type="ECO:0000256" key="2">
    <source>
        <dbReference type="ARBA" id="ARBA00023125"/>
    </source>
</evidence>